<evidence type="ECO:0000256" key="1">
    <source>
        <dbReference type="ARBA" id="ARBA00023122"/>
    </source>
</evidence>
<dbReference type="SUPFAM" id="SSF54631">
    <property type="entry name" value="CBS-domain pair"/>
    <property type="match status" value="1"/>
</dbReference>
<dbReference type="AlphaFoldDB" id="A0A382BTT6"/>
<dbReference type="InterPro" id="IPR046342">
    <property type="entry name" value="CBS_dom_sf"/>
</dbReference>
<keyword evidence="1" id="KW-0129">CBS domain</keyword>
<dbReference type="PROSITE" id="PS51371">
    <property type="entry name" value="CBS"/>
    <property type="match status" value="1"/>
</dbReference>
<dbReference type="PANTHER" id="PTHR43080:SF26">
    <property type="entry name" value="REGULATORY PROTEIN"/>
    <property type="match status" value="1"/>
</dbReference>
<organism evidence="3">
    <name type="scientific">marine metagenome</name>
    <dbReference type="NCBI Taxonomy" id="408172"/>
    <lineage>
        <taxon>unclassified sequences</taxon>
        <taxon>metagenomes</taxon>
        <taxon>ecological metagenomes</taxon>
    </lineage>
</organism>
<protein>
    <recommendedName>
        <fullName evidence="2">CBS domain-containing protein</fullName>
    </recommendedName>
</protein>
<evidence type="ECO:0000313" key="3">
    <source>
        <dbReference type="EMBL" id="SVB16862.1"/>
    </source>
</evidence>
<dbReference type="InterPro" id="IPR000644">
    <property type="entry name" value="CBS_dom"/>
</dbReference>
<feature type="non-terminal residue" evidence="3">
    <location>
        <position position="131"/>
    </location>
</feature>
<dbReference type="Pfam" id="PF00571">
    <property type="entry name" value="CBS"/>
    <property type="match status" value="2"/>
</dbReference>
<name>A0A382BTT6_9ZZZZ</name>
<feature type="non-terminal residue" evidence="3">
    <location>
        <position position="1"/>
    </location>
</feature>
<sequence length="131" mass="14246">MLTKYVRQIMTSPVVTITADRPVSEAAKTMLDKSIGSVVVIDAEGMFIGLLSESKYLPEETVLPYLRQSVLRLLGSELGDPENIEEVIHNTRNTLVGDAMQSDPSTVTSDMHLADVAKIMVSGGNHHLPVI</sequence>
<gene>
    <name evidence="3" type="ORF">METZ01_LOCUS169716</name>
</gene>
<dbReference type="PANTHER" id="PTHR43080">
    <property type="entry name" value="CBS DOMAIN-CONTAINING PROTEIN CBSX3, MITOCHONDRIAL"/>
    <property type="match status" value="1"/>
</dbReference>
<reference evidence="3" key="1">
    <citation type="submission" date="2018-05" db="EMBL/GenBank/DDBJ databases">
        <authorList>
            <person name="Lanie J.A."/>
            <person name="Ng W.-L."/>
            <person name="Kazmierczak K.M."/>
            <person name="Andrzejewski T.M."/>
            <person name="Davidsen T.M."/>
            <person name="Wayne K.J."/>
            <person name="Tettelin H."/>
            <person name="Glass J.I."/>
            <person name="Rusch D."/>
            <person name="Podicherti R."/>
            <person name="Tsui H.-C.T."/>
            <person name="Winkler M.E."/>
        </authorList>
    </citation>
    <scope>NUCLEOTIDE SEQUENCE</scope>
</reference>
<dbReference type="Gene3D" id="3.10.580.10">
    <property type="entry name" value="CBS-domain"/>
    <property type="match status" value="1"/>
</dbReference>
<evidence type="ECO:0000259" key="2">
    <source>
        <dbReference type="PROSITE" id="PS51371"/>
    </source>
</evidence>
<feature type="domain" description="CBS" evidence="2">
    <location>
        <begin position="10"/>
        <end position="69"/>
    </location>
</feature>
<dbReference type="InterPro" id="IPR051257">
    <property type="entry name" value="Diverse_CBS-Domain"/>
</dbReference>
<accession>A0A382BTT6</accession>
<dbReference type="EMBL" id="UINC01031197">
    <property type="protein sequence ID" value="SVB16862.1"/>
    <property type="molecule type" value="Genomic_DNA"/>
</dbReference>
<proteinExistence type="predicted"/>